<gene>
    <name evidence="2" type="ORF">ONE63_011125</name>
</gene>
<comment type="caution">
    <text evidence="2">The sequence shown here is derived from an EMBL/GenBank/DDBJ whole genome shotgun (WGS) entry which is preliminary data.</text>
</comment>
<dbReference type="PANTHER" id="PTHR33198">
    <property type="entry name" value="ANK_REP_REGION DOMAIN-CONTAINING PROTEIN-RELATED"/>
    <property type="match status" value="1"/>
</dbReference>
<dbReference type="EMBL" id="JAPTSV010000009">
    <property type="protein sequence ID" value="KAJ1524642.1"/>
    <property type="molecule type" value="Genomic_DNA"/>
</dbReference>
<protein>
    <submittedName>
        <fullName evidence="2">Uncharacterized protein</fullName>
    </submittedName>
</protein>
<dbReference type="AlphaFoldDB" id="A0AAV7XLN8"/>
<name>A0AAV7XLN8_9NEOP</name>
<proteinExistence type="predicted"/>
<evidence type="ECO:0000313" key="3">
    <source>
        <dbReference type="Proteomes" id="UP001075354"/>
    </source>
</evidence>
<evidence type="ECO:0000313" key="2">
    <source>
        <dbReference type="EMBL" id="KAJ1524642.1"/>
    </source>
</evidence>
<accession>A0AAV7XLN8</accession>
<sequence>MAAIAAKPGPVALKSGNIAAEWAHFKQKFEIFLVASQQEKAPSAVKWALLLGEAGNDALEVYNSFKDKLMETKEVTAEDGTVTTVKEDYSQSYERVLMEFDAYAAEKKSLTGCRELFNGRNQKGGEAFANWLTDLKNLIKHCEYGAIEDSVLKDRIVWGVHDKRLKETLRSKPNLSLQEVVDVCKAIESTVKPTGGLGEEAQVDALRLYNSQPLRGGKQFRSRGGGKAGRGGDHSRGHGSKPYNRGGGGQRRIRTSSSARGRGRQHGQYRNSAEEYKCRKCGKWHKAFSCPAHGKECLACGGANHFAAVCRNGAPLQANASKHNPTVKTIETVDMEDMISVEHSTGPKGNVIVSGESSHPRKEYTEVLRLGGSHFVKFKLDPGSEASINTQGNISHSYKYQTKGFWQCPVCCSR</sequence>
<feature type="region of interest" description="Disordered" evidence="1">
    <location>
        <begin position="215"/>
        <end position="272"/>
    </location>
</feature>
<keyword evidence="3" id="KW-1185">Reference proteome</keyword>
<evidence type="ECO:0000256" key="1">
    <source>
        <dbReference type="SAM" id="MobiDB-lite"/>
    </source>
</evidence>
<organism evidence="2 3">
    <name type="scientific">Megalurothrips usitatus</name>
    <name type="common">bean blossom thrips</name>
    <dbReference type="NCBI Taxonomy" id="439358"/>
    <lineage>
        <taxon>Eukaryota</taxon>
        <taxon>Metazoa</taxon>
        <taxon>Ecdysozoa</taxon>
        <taxon>Arthropoda</taxon>
        <taxon>Hexapoda</taxon>
        <taxon>Insecta</taxon>
        <taxon>Pterygota</taxon>
        <taxon>Neoptera</taxon>
        <taxon>Paraneoptera</taxon>
        <taxon>Thysanoptera</taxon>
        <taxon>Terebrantia</taxon>
        <taxon>Thripoidea</taxon>
        <taxon>Thripidae</taxon>
        <taxon>Megalurothrips</taxon>
    </lineage>
</organism>
<reference evidence="2" key="1">
    <citation type="submission" date="2022-12" db="EMBL/GenBank/DDBJ databases">
        <title>Chromosome-level genome assembly of the bean flower thrips Megalurothrips usitatus.</title>
        <authorList>
            <person name="Ma L."/>
            <person name="Liu Q."/>
            <person name="Li H."/>
            <person name="Cai W."/>
        </authorList>
    </citation>
    <scope>NUCLEOTIDE SEQUENCE</scope>
    <source>
        <strain evidence="2">Cailab_2022a</strain>
    </source>
</reference>
<dbReference type="Proteomes" id="UP001075354">
    <property type="component" value="Chromosome 9"/>
</dbReference>
<dbReference type="PANTHER" id="PTHR33198:SF20">
    <property type="entry name" value="RETROTRANSPOSON GAG DOMAIN-CONTAINING PROTEIN"/>
    <property type="match status" value="1"/>
</dbReference>